<sequence>MKFEKISGDCNRDDCPGIYSTDQGTVVVQGALLTDTTGLTPSPREAAVEIPTHLIEEAARALGR</sequence>
<protein>
    <submittedName>
        <fullName evidence="1">Uncharacterized protein</fullName>
    </submittedName>
</protein>
<accession>A0A7Y9X8V2</accession>
<gene>
    <name evidence="1" type="ORF">HNR06_000940</name>
</gene>
<name>A0A7Y9X8V2_9ACTN</name>
<evidence type="ECO:0000313" key="2">
    <source>
        <dbReference type="Proteomes" id="UP000584931"/>
    </source>
</evidence>
<dbReference type="EMBL" id="JACCHL010000001">
    <property type="protein sequence ID" value="NYH51351.1"/>
    <property type="molecule type" value="Genomic_DNA"/>
</dbReference>
<dbReference type="RefSeq" id="WP_179809277.1">
    <property type="nucleotide sequence ID" value="NZ_JACCHL010000001.1"/>
</dbReference>
<dbReference type="Proteomes" id="UP000584931">
    <property type="component" value="Unassembled WGS sequence"/>
</dbReference>
<comment type="caution">
    <text evidence="1">The sequence shown here is derived from an EMBL/GenBank/DDBJ whole genome shotgun (WGS) entry which is preliminary data.</text>
</comment>
<dbReference type="AlphaFoldDB" id="A0A7Y9X8V2"/>
<reference evidence="1 2" key="1">
    <citation type="submission" date="2020-07" db="EMBL/GenBank/DDBJ databases">
        <title>Sequencing the genomes of 1000 actinobacteria strains.</title>
        <authorList>
            <person name="Klenk H.-P."/>
        </authorList>
    </citation>
    <scope>NUCLEOTIDE SEQUENCE [LARGE SCALE GENOMIC DNA]</scope>
    <source>
        <strain evidence="1 2">DSM 45278</strain>
    </source>
</reference>
<organism evidence="1 2">
    <name type="scientific">Nocardiopsis sinuspersici</name>
    <dbReference type="NCBI Taxonomy" id="501010"/>
    <lineage>
        <taxon>Bacteria</taxon>
        <taxon>Bacillati</taxon>
        <taxon>Actinomycetota</taxon>
        <taxon>Actinomycetes</taxon>
        <taxon>Streptosporangiales</taxon>
        <taxon>Nocardiopsidaceae</taxon>
        <taxon>Nocardiopsis</taxon>
    </lineage>
</organism>
<evidence type="ECO:0000313" key="1">
    <source>
        <dbReference type="EMBL" id="NYH51351.1"/>
    </source>
</evidence>
<proteinExistence type="predicted"/>